<gene>
    <name evidence="1" type="ORF">RDB_LOCUS35824</name>
</gene>
<dbReference type="EMBL" id="CAJMWX010000802">
    <property type="protein sequence ID" value="CAE6431252.1"/>
    <property type="molecule type" value="Genomic_DNA"/>
</dbReference>
<evidence type="ECO:0000313" key="2">
    <source>
        <dbReference type="Proteomes" id="UP000663888"/>
    </source>
</evidence>
<proteinExistence type="predicted"/>
<dbReference type="AlphaFoldDB" id="A0A8H2XM12"/>
<protein>
    <submittedName>
        <fullName evidence="1">Uncharacterized protein</fullName>
    </submittedName>
</protein>
<dbReference type="Proteomes" id="UP000663888">
    <property type="component" value="Unassembled WGS sequence"/>
</dbReference>
<reference evidence="1" key="1">
    <citation type="submission" date="2021-01" db="EMBL/GenBank/DDBJ databases">
        <authorList>
            <person name="Kaushik A."/>
        </authorList>
    </citation>
    <scope>NUCLEOTIDE SEQUENCE</scope>
    <source>
        <strain evidence="1">AG4-R118</strain>
    </source>
</reference>
<organism evidence="1 2">
    <name type="scientific">Rhizoctonia solani</name>
    <dbReference type="NCBI Taxonomy" id="456999"/>
    <lineage>
        <taxon>Eukaryota</taxon>
        <taxon>Fungi</taxon>
        <taxon>Dikarya</taxon>
        <taxon>Basidiomycota</taxon>
        <taxon>Agaricomycotina</taxon>
        <taxon>Agaricomycetes</taxon>
        <taxon>Cantharellales</taxon>
        <taxon>Ceratobasidiaceae</taxon>
        <taxon>Rhizoctonia</taxon>
    </lineage>
</organism>
<name>A0A8H2XM12_9AGAM</name>
<accession>A0A8H2XM12</accession>
<dbReference type="OrthoDB" id="654211at2759"/>
<sequence>MRKGGNLVRVGPTPPLQKKWFATAVSFRAFDGWIIKQAHMIA</sequence>
<evidence type="ECO:0000313" key="1">
    <source>
        <dbReference type="EMBL" id="CAE6431252.1"/>
    </source>
</evidence>
<comment type="caution">
    <text evidence="1">The sequence shown here is derived from an EMBL/GenBank/DDBJ whole genome shotgun (WGS) entry which is preliminary data.</text>
</comment>